<reference evidence="2 4" key="1">
    <citation type="submission" date="2012-12" db="EMBL/GenBank/DDBJ databases">
        <title>Genome assembly of Formosa sp. AK20.</title>
        <authorList>
            <person name="Kumar R."/>
            <person name="Khatri I."/>
            <person name="Vaidya B."/>
            <person name="Subramanian S."/>
            <person name="Pinnaka A."/>
        </authorList>
    </citation>
    <scope>NUCLEOTIDE SEQUENCE [LARGE SCALE GENOMIC DNA]</scope>
    <source>
        <strain evidence="2 4">AK20</strain>
    </source>
</reference>
<evidence type="ECO:0000313" key="3">
    <source>
        <dbReference type="EMBL" id="HCY82212.1"/>
    </source>
</evidence>
<evidence type="ECO:0000256" key="1">
    <source>
        <dbReference type="SAM" id="SignalP"/>
    </source>
</evidence>
<dbReference type="AlphaFoldDB" id="M7MHT0"/>
<reference evidence="3 5" key="2">
    <citation type="journal article" date="2018" name="Nat. Biotechnol.">
        <title>A standardized bacterial taxonomy based on genome phylogeny substantially revises the tree of life.</title>
        <authorList>
            <person name="Parks D.H."/>
            <person name="Chuvochina M."/>
            <person name="Waite D.W."/>
            <person name="Rinke C."/>
            <person name="Skarshewski A."/>
            <person name="Chaumeil P.A."/>
            <person name="Hugenholtz P."/>
        </authorList>
    </citation>
    <scope>NUCLEOTIDE SEQUENCE [LARGE SCALE GENOMIC DNA]</scope>
    <source>
        <strain evidence="3">UBA10227</strain>
    </source>
</reference>
<feature type="signal peptide" evidence="1">
    <location>
        <begin position="1"/>
        <end position="30"/>
    </location>
</feature>
<dbReference type="EMBL" id="DPRK01000187">
    <property type="protein sequence ID" value="HCY82212.1"/>
    <property type="molecule type" value="Genomic_DNA"/>
</dbReference>
<gene>
    <name evidence="2" type="ORF">D778_00673</name>
    <name evidence="3" type="ORF">DHV22_11720</name>
</gene>
<dbReference type="Proteomes" id="UP000012024">
    <property type="component" value="Unassembled WGS sequence"/>
</dbReference>
<evidence type="ECO:0000313" key="2">
    <source>
        <dbReference type="EMBL" id="EMQ94390.1"/>
    </source>
</evidence>
<dbReference type="PROSITE" id="PS51257">
    <property type="entry name" value="PROKAR_LIPOPROTEIN"/>
    <property type="match status" value="1"/>
</dbReference>
<evidence type="ECO:0000313" key="5">
    <source>
        <dbReference type="Proteomes" id="UP000263268"/>
    </source>
</evidence>
<proteinExistence type="predicted"/>
<dbReference type="Proteomes" id="UP000263268">
    <property type="component" value="Unassembled WGS sequence"/>
</dbReference>
<dbReference type="EMBL" id="ANLA01000016">
    <property type="protein sequence ID" value="EMQ94390.1"/>
    <property type="molecule type" value="Genomic_DNA"/>
</dbReference>
<organism evidence="2 4">
    <name type="scientific">Xanthomarina gelatinilytica</name>
    <dbReference type="NCBI Taxonomy" id="1137281"/>
    <lineage>
        <taxon>Bacteria</taxon>
        <taxon>Pseudomonadati</taxon>
        <taxon>Bacteroidota</taxon>
        <taxon>Flavobacteriia</taxon>
        <taxon>Flavobacteriales</taxon>
        <taxon>Flavobacteriaceae</taxon>
        <taxon>Xanthomarina</taxon>
    </lineage>
</organism>
<keyword evidence="4" id="KW-1185">Reference proteome</keyword>
<sequence>MKTISKTIQKTMSKSKYVLMAILVAFSVSCSPEDGEDGAVGPAGPQGPAGTDGNANVISSGWIEYDEAVWSPLTDEFSIDYRNYPITVPDISQDIVDNGVVLVYTRFVISNTDTFILPFSANITGGEQTLSFQIELNDLTIKMRNVSGAGDPGTFGGPGIAEYRYVIIPANATGRLGNTDLSKMSYKEVMELFDLKP</sequence>
<feature type="chain" id="PRO_5044736797" evidence="1">
    <location>
        <begin position="31"/>
        <end position="197"/>
    </location>
</feature>
<keyword evidence="3" id="KW-0176">Collagen</keyword>
<dbReference type="eggNOG" id="ENOG5033B0P">
    <property type="taxonomic scope" value="Bacteria"/>
</dbReference>
<accession>M7MHT0</accession>
<dbReference type="PATRIC" id="fig|1137281.3.peg.2107"/>
<name>M7MHT0_9FLAO</name>
<keyword evidence="1" id="KW-0732">Signal</keyword>
<comment type="caution">
    <text evidence="2">The sequence shown here is derived from an EMBL/GenBank/DDBJ whole genome shotgun (WGS) entry which is preliminary data.</text>
</comment>
<protein>
    <submittedName>
        <fullName evidence="3">Collagen-like protein</fullName>
    </submittedName>
</protein>
<evidence type="ECO:0000313" key="4">
    <source>
        <dbReference type="Proteomes" id="UP000012024"/>
    </source>
</evidence>